<gene>
    <name evidence="2" type="ordered locus">Tter_1944</name>
</gene>
<dbReference type="InterPro" id="IPR013813">
    <property type="entry name" value="Endoribo_LPSP/chorism_mut-like"/>
</dbReference>
<dbReference type="HOGENOM" id="CLU_104845_0_1_0"/>
<reference evidence="3" key="1">
    <citation type="journal article" date="2010" name="Stand. Genomic Sci.">
        <title>Complete genome sequence of 'Thermobaculum terrenum' type strain (YNP1).</title>
        <authorList>
            <person name="Kiss H."/>
            <person name="Cleland D."/>
            <person name="Lapidus A."/>
            <person name="Lucas S."/>
            <person name="Glavina Del Rio T."/>
            <person name="Nolan M."/>
            <person name="Tice H."/>
            <person name="Han C."/>
            <person name="Goodwin L."/>
            <person name="Pitluck S."/>
            <person name="Liolios K."/>
            <person name="Ivanova N."/>
            <person name="Mavromatis K."/>
            <person name="Ovchinnikova G."/>
            <person name="Pati A."/>
            <person name="Chen A."/>
            <person name="Palaniappan K."/>
            <person name="Land M."/>
            <person name="Hauser L."/>
            <person name="Chang Y."/>
            <person name="Jeffries C."/>
            <person name="Lu M."/>
            <person name="Brettin T."/>
            <person name="Detter J."/>
            <person name="Goker M."/>
            <person name="Tindall B."/>
            <person name="Beck B."/>
            <person name="McDermott T."/>
            <person name="Woyke T."/>
            <person name="Bristow J."/>
            <person name="Eisen J."/>
            <person name="Markowitz V."/>
            <person name="Hugenholtz P."/>
            <person name="Kyrpides N."/>
            <person name="Klenk H."/>
            <person name="Cheng J."/>
        </authorList>
    </citation>
    <scope>NUCLEOTIDE SEQUENCE [LARGE SCALE GENOMIC DNA]</scope>
    <source>
        <strain evidence="3">ATCC BAA-798 / YNP1</strain>
    </source>
</reference>
<dbReference type="Proteomes" id="UP000000323">
    <property type="component" value="Chromosome 2"/>
</dbReference>
<dbReference type="PANTHER" id="PTHR43760:SF1">
    <property type="entry name" value="ENDORIBONUCLEASE L-PSP_CHORISMATE MUTASE-LIKE DOMAIN-CONTAINING PROTEIN"/>
    <property type="match status" value="1"/>
</dbReference>
<accession>D1CGH9</accession>
<dbReference type="PANTHER" id="PTHR43760">
    <property type="entry name" value="ENDORIBONUCLEASE-RELATED"/>
    <property type="match status" value="1"/>
</dbReference>
<dbReference type="SUPFAM" id="SSF55298">
    <property type="entry name" value="YjgF-like"/>
    <property type="match status" value="1"/>
</dbReference>
<keyword evidence="3" id="KW-1185">Reference proteome</keyword>
<feature type="domain" description="Endoribonuclease L-PSP/chorismate mutase-like" evidence="1">
    <location>
        <begin position="4"/>
        <end position="150"/>
    </location>
</feature>
<dbReference type="eggNOG" id="COG0251">
    <property type="taxonomic scope" value="Bacteria"/>
</dbReference>
<name>D1CGH9_THET1</name>
<sequence>MSFEARIKELGIEIPEPARPLAAYVPTVRTGNLVFVSGQLPTRGGELVARGKLGEGVSLEDGQEAARVAAINALAALRAELGSLDLVRRIVKLTGYVASAPGFVAQPQVINGASELMQAVFGESGRHARAAVGVSELPNGAPVEVELIAEVAI</sequence>
<evidence type="ECO:0000313" key="3">
    <source>
        <dbReference type="Proteomes" id="UP000000323"/>
    </source>
</evidence>
<dbReference type="KEGG" id="ttr:Tter_1944"/>
<dbReference type="OrthoDB" id="9806350at2"/>
<evidence type="ECO:0000313" key="2">
    <source>
        <dbReference type="EMBL" id="ACZ42850.1"/>
    </source>
</evidence>
<dbReference type="EMBL" id="CP001826">
    <property type="protein sequence ID" value="ACZ42850.1"/>
    <property type="molecule type" value="Genomic_DNA"/>
</dbReference>
<dbReference type="CDD" id="cd02199">
    <property type="entry name" value="YjgF_YER057c_UK114_like_1"/>
    <property type="match status" value="1"/>
</dbReference>
<dbReference type="Gene3D" id="3.30.1330.40">
    <property type="entry name" value="RutC-like"/>
    <property type="match status" value="1"/>
</dbReference>
<dbReference type="STRING" id="525904.Tter_1944"/>
<organism evidence="2 3">
    <name type="scientific">Thermobaculum terrenum (strain ATCC BAA-798 / CCMEE 7001 / YNP1)</name>
    <dbReference type="NCBI Taxonomy" id="525904"/>
    <lineage>
        <taxon>Bacteria</taxon>
        <taxon>Bacillati</taxon>
        <taxon>Chloroflexota</taxon>
        <taxon>Chloroflexia</taxon>
        <taxon>Candidatus Thermobaculales</taxon>
        <taxon>Candidatus Thermobaculaceae</taxon>
        <taxon>Thermobaculum</taxon>
    </lineage>
</organism>
<dbReference type="RefSeq" id="WP_012875881.1">
    <property type="nucleotide sequence ID" value="NC_013526.1"/>
</dbReference>
<proteinExistence type="predicted"/>
<dbReference type="InterPro" id="IPR035959">
    <property type="entry name" value="RutC-like_sf"/>
</dbReference>
<dbReference type="AlphaFoldDB" id="D1CGH9"/>
<dbReference type="Pfam" id="PF14588">
    <property type="entry name" value="YjgF_endoribonc"/>
    <property type="match status" value="1"/>
</dbReference>
<protein>
    <submittedName>
        <fullName evidence="2">Endoribonuclease L-PSP</fullName>
    </submittedName>
</protein>
<evidence type="ECO:0000259" key="1">
    <source>
        <dbReference type="Pfam" id="PF14588"/>
    </source>
</evidence>